<sequence length="55" mass="6009">MNTQIYNKASEANIGSNIKMRSASGHANSAMSEPYKHGIAAMALRWPTVWSLDSI</sequence>
<evidence type="ECO:0000313" key="1">
    <source>
        <dbReference type="EMBL" id="KIM74316.1"/>
    </source>
</evidence>
<gene>
    <name evidence="1" type="ORF">PILCRDRAFT_828309</name>
</gene>
<proteinExistence type="predicted"/>
<dbReference type="AlphaFoldDB" id="A0A0C3F2Z6"/>
<name>A0A0C3F2Z6_PILCF</name>
<keyword evidence="2" id="KW-1185">Reference proteome</keyword>
<evidence type="ECO:0000313" key="2">
    <source>
        <dbReference type="Proteomes" id="UP000054166"/>
    </source>
</evidence>
<dbReference type="HOGENOM" id="CLU_3033227_0_0_1"/>
<accession>A0A0C3F2Z6</accession>
<dbReference type="Proteomes" id="UP000054166">
    <property type="component" value="Unassembled WGS sequence"/>
</dbReference>
<reference evidence="1 2" key="1">
    <citation type="submission" date="2014-04" db="EMBL/GenBank/DDBJ databases">
        <authorList>
            <consortium name="DOE Joint Genome Institute"/>
            <person name="Kuo A."/>
            <person name="Tarkka M."/>
            <person name="Buscot F."/>
            <person name="Kohler A."/>
            <person name="Nagy L.G."/>
            <person name="Floudas D."/>
            <person name="Copeland A."/>
            <person name="Barry K.W."/>
            <person name="Cichocki N."/>
            <person name="Veneault-Fourrey C."/>
            <person name="LaButti K."/>
            <person name="Lindquist E.A."/>
            <person name="Lipzen A."/>
            <person name="Lundell T."/>
            <person name="Morin E."/>
            <person name="Murat C."/>
            <person name="Sun H."/>
            <person name="Tunlid A."/>
            <person name="Henrissat B."/>
            <person name="Grigoriev I.V."/>
            <person name="Hibbett D.S."/>
            <person name="Martin F."/>
            <person name="Nordberg H.P."/>
            <person name="Cantor M.N."/>
            <person name="Hua S.X."/>
        </authorList>
    </citation>
    <scope>NUCLEOTIDE SEQUENCE [LARGE SCALE GENOMIC DNA]</scope>
    <source>
        <strain evidence="1 2">F 1598</strain>
    </source>
</reference>
<organism evidence="1 2">
    <name type="scientific">Piloderma croceum (strain F 1598)</name>
    <dbReference type="NCBI Taxonomy" id="765440"/>
    <lineage>
        <taxon>Eukaryota</taxon>
        <taxon>Fungi</taxon>
        <taxon>Dikarya</taxon>
        <taxon>Basidiomycota</taxon>
        <taxon>Agaricomycotina</taxon>
        <taxon>Agaricomycetes</taxon>
        <taxon>Agaricomycetidae</taxon>
        <taxon>Atheliales</taxon>
        <taxon>Atheliaceae</taxon>
        <taxon>Piloderma</taxon>
    </lineage>
</organism>
<dbReference type="InParanoid" id="A0A0C3F2Z6"/>
<reference evidence="2" key="2">
    <citation type="submission" date="2015-01" db="EMBL/GenBank/DDBJ databases">
        <title>Evolutionary Origins and Diversification of the Mycorrhizal Mutualists.</title>
        <authorList>
            <consortium name="DOE Joint Genome Institute"/>
            <consortium name="Mycorrhizal Genomics Consortium"/>
            <person name="Kohler A."/>
            <person name="Kuo A."/>
            <person name="Nagy L.G."/>
            <person name="Floudas D."/>
            <person name="Copeland A."/>
            <person name="Barry K.W."/>
            <person name="Cichocki N."/>
            <person name="Veneault-Fourrey C."/>
            <person name="LaButti K."/>
            <person name="Lindquist E.A."/>
            <person name="Lipzen A."/>
            <person name="Lundell T."/>
            <person name="Morin E."/>
            <person name="Murat C."/>
            <person name="Riley R."/>
            <person name="Ohm R."/>
            <person name="Sun H."/>
            <person name="Tunlid A."/>
            <person name="Henrissat B."/>
            <person name="Grigoriev I.V."/>
            <person name="Hibbett D.S."/>
            <person name="Martin F."/>
        </authorList>
    </citation>
    <scope>NUCLEOTIDE SEQUENCE [LARGE SCALE GENOMIC DNA]</scope>
    <source>
        <strain evidence="2">F 1598</strain>
    </source>
</reference>
<dbReference type="EMBL" id="KN833062">
    <property type="protein sequence ID" value="KIM74316.1"/>
    <property type="molecule type" value="Genomic_DNA"/>
</dbReference>
<protein>
    <submittedName>
        <fullName evidence="1">Uncharacterized protein</fullName>
    </submittedName>
</protein>